<feature type="chain" id="PRO_5040785584" description="Cytochrome c domain-containing protein" evidence="5">
    <location>
        <begin position="23"/>
        <end position="138"/>
    </location>
</feature>
<keyword evidence="2 4" id="KW-0479">Metal-binding</keyword>
<dbReference type="GO" id="GO:0009055">
    <property type="term" value="F:electron transfer activity"/>
    <property type="evidence" value="ECO:0007669"/>
    <property type="project" value="InterPro"/>
</dbReference>
<evidence type="ECO:0000256" key="4">
    <source>
        <dbReference type="PROSITE-ProRule" id="PRU00433"/>
    </source>
</evidence>
<organism evidence="7 8">
    <name type="scientific">Hoeflea prorocentri</name>
    <dbReference type="NCBI Taxonomy" id="1922333"/>
    <lineage>
        <taxon>Bacteria</taxon>
        <taxon>Pseudomonadati</taxon>
        <taxon>Pseudomonadota</taxon>
        <taxon>Alphaproteobacteria</taxon>
        <taxon>Hyphomicrobiales</taxon>
        <taxon>Rhizobiaceae</taxon>
        <taxon>Hoeflea</taxon>
    </lineage>
</organism>
<keyword evidence="8" id="KW-1185">Reference proteome</keyword>
<gene>
    <name evidence="7" type="ORF">OQ273_02555</name>
</gene>
<keyword evidence="5" id="KW-0732">Signal</keyword>
<feature type="signal peptide" evidence="5">
    <location>
        <begin position="1"/>
        <end position="22"/>
    </location>
</feature>
<dbReference type="RefSeq" id="WP_267988905.1">
    <property type="nucleotide sequence ID" value="NZ_JAPJZI010000001.1"/>
</dbReference>
<evidence type="ECO:0000313" key="8">
    <source>
        <dbReference type="Proteomes" id="UP001151234"/>
    </source>
</evidence>
<name>A0A9X3UF11_9HYPH</name>
<accession>A0A9X3UF11</accession>
<sequence length="138" mass="14762">MTISHRLLSTAMLVASTTLAMAEGDVQNGEKLYRNCKACHEVRIGTERLVRGGSAGPNLYGVIGRPAAGLEKYKYSPGLIEAREAGLVWTPQNFADFVANPNVFLEEATGLDIRSKMPYALAEGGIDIAAYLTSLSGN</sequence>
<evidence type="ECO:0000256" key="3">
    <source>
        <dbReference type="ARBA" id="ARBA00023004"/>
    </source>
</evidence>
<keyword evidence="1 4" id="KW-0349">Heme</keyword>
<keyword evidence="3 4" id="KW-0408">Iron</keyword>
<dbReference type="GO" id="GO:0020037">
    <property type="term" value="F:heme binding"/>
    <property type="evidence" value="ECO:0007669"/>
    <property type="project" value="InterPro"/>
</dbReference>
<dbReference type="SUPFAM" id="SSF46626">
    <property type="entry name" value="Cytochrome c"/>
    <property type="match status" value="1"/>
</dbReference>
<dbReference type="GO" id="GO:0046872">
    <property type="term" value="F:metal ion binding"/>
    <property type="evidence" value="ECO:0007669"/>
    <property type="project" value="UniProtKB-KW"/>
</dbReference>
<feature type="domain" description="Cytochrome c" evidence="6">
    <location>
        <begin position="24"/>
        <end position="136"/>
    </location>
</feature>
<reference evidence="7" key="1">
    <citation type="submission" date="2022-11" db="EMBL/GenBank/DDBJ databases">
        <title>Draft genome sequence of Hoeflea poritis E7-10 and Hoeflea prorocentri PM5-8, separated from scleractinian coral Porites lutea and marine dinoflagellate.</title>
        <authorList>
            <person name="Zhang G."/>
            <person name="Wei Q."/>
            <person name="Cai L."/>
        </authorList>
    </citation>
    <scope>NUCLEOTIDE SEQUENCE</scope>
    <source>
        <strain evidence="7">PM5-8</strain>
    </source>
</reference>
<dbReference type="PROSITE" id="PS51007">
    <property type="entry name" value="CYTC"/>
    <property type="match status" value="1"/>
</dbReference>
<proteinExistence type="predicted"/>
<dbReference type="InterPro" id="IPR036909">
    <property type="entry name" value="Cyt_c-like_dom_sf"/>
</dbReference>
<evidence type="ECO:0000259" key="6">
    <source>
        <dbReference type="PROSITE" id="PS51007"/>
    </source>
</evidence>
<dbReference type="AlphaFoldDB" id="A0A9X3UF11"/>
<evidence type="ECO:0000256" key="2">
    <source>
        <dbReference type="ARBA" id="ARBA00022723"/>
    </source>
</evidence>
<dbReference type="InterPro" id="IPR009056">
    <property type="entry name" value="Cyt_c-like_dom"/>
</dbReference>
<comment type="caution">
    <text evidence="7">The sequence shown here is derived from an EMBL/GenBank/DDBJ whole genome shotgun (WGS) entry which is preliminary data.</text>
</comment>
<evidence type="ECO:0000256" key="5">
    <source>
        <dbReference type="SAM" id="SignalP"/>
    </source>
</evidence>
<evidence type="ECO:0000256" key="1">
    <source>
        <dbReference type="ARBA" id="ARBA00022617"/>
    </source>
</evidence>
<dbReference type="Proteomes" id="UP001151234">
    <property type="component" value="Unassembled WGS sequence"/>
</dbReference>
<protein>
    <recommendedName>
        <fullName evidence="6">Cytochrome c domain-containing protein</fullName>
    </recommendedName>
</protein>
<dbReference type="Gene3D" id="1.10.760.10">
    <property type="entry name" value="Cytochrome c-like domain"/>
    <property type="match status" value="1"/>
</dbReference>
<dbReference type="EMBL" id="JAPJZI010000001">
    <property type="protein sequence ID" value="MDA5397443.1"/>
    <property type="molecule type" value="Genomic_DNA"/>
</dbReference>
<evidence type="ECO:0000313" key="7">
    <source>
        <dbReference type="EMBL" id="MDA5397443.1"/>
    </source>
</evidence>